<evidence type="ECO:0000256" key="12">
    <source>
        <dbReference type="SAM" id="Phobius"/>
    </source>
</evidence>
<name>A0A443PCE5_9MAGN</name>
<keyword evidence="3" id="KW-0808">Transferase</keyword>
<dbReference type="GO" id="GO:0030244">
    <property type="term" value="P:cellulose biosynthetic process"/>
    <property type="evidence" value="ECO:0007669"/>
    <property type="project" value="InterPro"/>
</dbReference>
<dbReference type="GO" id="GO:0071555">
    <property type="term" value="P:cell wall organization"/>
    <property type="evidence" value="ECO:0007669"/>
    <property type="project" value="UniProtKB-KW"/>
</dbReference>
<feature type="binding site" evidence="9">
    <location>
        <position position="407"/>
    </location>
    <ligand>
        <name>UDP-alpha-D-glucose</name>
        <dbReference type="ChEBI" id="CHEBI:58885"/>
    </ligand>
</feature>
<feature type="transmembrane region" description="Helical" evidence="12">
    <location>
        <begin position="1169"/>
        <end position="1190"/>
    </location>
</feature>
<dbReference type="GO" id="GO:0016760">
    <property type="term" value="F:cellulose synthase (UDP-forming) activity"/>
    <property type="evidence" value="ECO:0007669"/>
    <property type="project" value="InterPro"/>
</dbReference>
<evidence type="ECO:0000256" key="7">
    <source>
        <dbReference type="ARBA" id="ARBA00023316"/>
    </source>
</evidence>
<feature type="compositionally biased region" description="Basic and acidic residues" evidence="11">
    <location>
        <begin position="40"/>
        <end position="49"/>
    </location>
</feature>
<dbReference type="Gene3D" id="3.90.550.10">
    <property type="entry name" value="Spore Coat Polysaccharide Biosynthesis Protein SpsA, Chain A"/>
    <property type="match status" value="2"/>
</dbReference>
<evidence type="ECO:0000256" key="2">
    <source>
        <dbReference type="ARBA" id="ARBA00022676"/>
    </source>
</evidence>
<dbReference type="PANTHER" id="PTHR13301">
    <property type="entry name" value="X-BOX TRANSCRIPTION FACTOR-RELATED"/>
    <property type="match status" value="1"/>
</dbReference>
<feature type="active site" evidence="8">
    <location>
        <position position="436"/>
    </location>
</feature>
<evidence type="ECO:0000256" key="3">
    <source>
        <dbReference type="ARBA" id="ARBA00022679"/>
    </source>
</evidence>
<keyword evidence="14" id="KW-1185">Reference proteome</keyword>
<comment type="caution">
    <text evidence="13">The sequence shown here is derived from an EMBL/GenBank/DDBJ whole genome shotgun (WGS) entry which is preliminary data.</text>
</comment>
<dbReference type="Proteomes" id="UP000283530">
    <property type="component" value="Unassembled WGS sequence"/>
</dbReference>
<feature type="transmembrane region" description="Helical" evidence="12">
    <location>
        <begin position="1082"/>
        <end position="1102"/>
    </location>
</feature>
<dbReference type="OrthoDB" id="72851at2759"/>
<keyword evidence="7" id="KW-0961">Cell wall biogenesis/degradation</keyword>
<proteinExistence type="predicted"/>
<feature type="binding site" evidence="9">
    <location>
        <position position="436"/>
    </location>
    <ligand>
        <name>UDP-alpha-D-glucose</name>
        <dbReference type="ChEBI" id="CHEBI:58885"/>
    </ligand>
</feature>
<reference evidence="13 14" key="1">
    <citation type="journal article" date="2019" name="Nat. Plants">
        <title>Stout camphor tree genome fills gaps in understanding of flowering plant genome evolution.</title>
        <authorList>
            <person name="Chaw S.M."/>
            <person name="Liu Y.C."/>
            <person name="Wu Y.W."/>
            <person name="Wang H.Y."/>
            <person name="Lin C.I."/>
            <person name="Wu C.S."/>
            <person name="Ke H.M."/>
            <person name="Chang L.Y."/>
            <person name="Hsu C.Y."/>
            <person name="Yang H.T."/>
            <person name="Sudianto E."/>
            <person name="Hsu M.H."/>
            <person name="Wu K.P."/>
            <person name="Wang L.N."/>
            <person name="Leebens-Mack J.H."/>
            <person name="Tsai I.J."/>
        </authorList>
    </citation>
    <scope>NUCLEOTIDE SEQUENCE [LARGE SCALE GENOMIC DNA]</scope>
    <source>
        <strain evidence="14">cv. Chaw 1501</strain>
        <tissue evidence="13">Young leaves</tissue>
    </source>
</reference>
<evidence type="ECO:0000256" key="1">
    <source>
        <dbReference type="ARBA" id="ARBA00004127"/>
    </source>
</evidence>
<dbReference type="AlphaFoldDB" id="A0A443PCE5"/>
<accession>A0A443PCE5</accession>
<feature type="active site" evidence="8">
    <location>
        <position position="933"/>
    </location>
</feature>
<organism evidence="13 14">
    <name type="scientific">Cinnamomum micranthum f. kanehirae</name>
    <dbReference type="NCBI Taxonomy" id="337451"/>
    <lineage>
        <taxon>Eukaryota</taxon>
        <taxon>Viridiplantae</taxon>
        <taxon>Streptophyta</taxon>
        <taxon>Embryophyta</taxon>
        <taxon>Tracheophyta</taxon>
        <taxon>Spermatophyta</taxon>
        <taxon>Magnoliopsida</taxon>
        <taxon>Magnoliidae</taxon>
        <taxon>Laurales</taxon>
        <taxon>Lauraceae</taxon>
        <taxon>Cinnamomum</taxon>
    </lineage>
</organism>
<dbReference type="GO" id="GO:0016020">
    <property type="term" value="C:membrane"/>
    <property type="evidence" value="ECO:0007669"/>
    <property type="project" value="InterPro"/>
</dbReference>
<dbReference type="EMBL" id="QPKB01000007">
    <property type="protein sequence ID" value="RWR88433.1"/>
    <property type="molecule type" value="Genomic_DNA"/>
</dbReference>
<evidence type="ECO:0000256" key="8">
    <source>
        <dbReference type="PIRSR" id="PIRSR605150-1"/>
    </source>
</evidence>
<feature type="region of interest" description="Disordered" evidence="11">
    <location>
        <begin position="148"/>
        <end position="205"/>
    </location>
</feature>
<feature type="binding site" evidence="10">
    <location>
        <position position="769"/>
    </location>
    <ligand>
        <name>Mn(2+)</name>
        <dbReference type="ChEBI" id="CHEBI:29035"/>
    </ligand>
</feature>
<evidence type="ECO:0000256" key="11">
    <source>
        <dbReference type="SAM" id="MobiDB-lite"/>
    </source>
</evidence>
<evidence type="ECO:0000256" key="4">
    <source>
        <dbReference type="ARBA" id="ARBA00022692"/>
    </source>
</evidence>
<feature type="transmembrane region" description="Helical" evidence="12">
    <location>
        <begin position="1135"/>
        <end position="1157"/>
    </location>
</feature>
<feature type="compositionally biased region" description="Pro residues" evidence="11">
    <location>
        <begin position="148"/>
        <end position="162"/>
    </location>
</feature>
<evidence type="ECO:0000256" key="6">
    <source>
        <dbReference type="ARBA" id="ARBA00023136"/>
    </source>
</evidence>
<evidence type="ECO:0000313" key="13">
    <source>
        <dbReference type="EMBL" id="RWR88433.1"/>
    </source>
</evidence>
<evidence type="ECO:0000256" key="10">
    <source>
        <dbReference type="PIRSR" id="PIRSR605150-3"/>
    </source>
</evidence>
<keyword evidence="2" id="KW-0328">Glycosyltransferase</keyword>
<evidence type="ECO:0000256" key="5">
    <source>
        <dbReference type="ARBA" id="ARBA00022989"/>
    </source>
</evidence>
<keyword evidence="4 12" id="KW-0812">Transmembrane</keyword>
<dbReference type="GO" id="GO:0012505">
    <property type="term" value="C:endomembrane system"/>
    <property type="evidence" value="ECO:0007669"/>
    <property type="project" value="UniProtKB-SubCell"/>
</dbReference>
<dbReference type="InterPro" id="IPR005150">
    <property type="entry name" value="Cellulose_synth"/>
</dbReference>
<feature type="transmembrane region" description="Helical" evidence="12">
    <location>
        <begin position="1043"/>
        <end position="1061"/>
    </location>
</feature>
<protein>
    <submittedName>
        <fullName evidence="13">Cellulose synthase-like protein H1</fullName>
    </submittedName>
</protein>
<comment type="subcellular location">
    <subcellularLocation>
        <location evidence="1">Endomembrane system</location>
        <topology evidence="1">Multi-pass membrane protein</topology>
    </subcellularLocation>
</comment>
<gene>
    <name evidence="13" type="ORF">CKAN_01744200</name>
</gene>
<feature type="region of interest" description="Disordered" evidence="11">
    <location>
        <begin position="40"/>
        <end position="64"/>
    </location>
</feature>
<evidence type="ECO:0000256" key="9">
    <source>
        <dbReference type="PIRSR" id="PIRSR605150-2"/>
    </source>
</evidence>
<feature type="transmembrane region" description="Helical" evidence="12">
    <location>
        <begin position="1196"/>
        <end position="1215"/>
    </location>
</feature>
<keyword evidence="5 12" id="KW-1133">Transmembrane helix</keyword>
<feature type="compositionally biased region" description="Acidic residues" evidence="11">
    <location>
        <begin position="172"/>
        <end position="186"/>
    </location>
</feature>
<feature type="binding site" evidence="10">
    <location>
        <position position="745"/>
    </location>
    <ligand>
        <name>Mn(2+)</name>
        <dbReference type="ChEBI" id="CHEBI:29035"/>
    </ligand>
</feature>
<dbReference type="Pfam" id="PF03552">
    <property type="entry name" value="Cellulose_synt"/>
    <property type="match status" value="5"/>
</dbReference>
<keyword evidence="6 12" id="KW-0472">Membrane</keyword>
<evidence type="ECO:0000313" key="14">
    <source>
        <dbReference type="Proteomes" id="UP000283530"/>
    </source>
</evidence>
<dbReference type="InterPro" id="IPR029044">
    <property type="entry name" value="Nucleotide-diphossugar_trans"/>
</dbReference>
<dbReference type="STRING" id="337451.A0A443PCE5"/>
<sequence>MEIQTATSSLRMFSSGLVVPLSSNVQSGKVLSVERAGKALSDNKNRESEGQLAKDSSSSAASLLKGTPITGNLAKGNIPGSEPISEPIAPRLGVDYQFPPHLEYAYPPPDGNILTNIVNALIAVLHLMNKMNILAPFRMALPAPPLPPSQPAPPVPPPPPPQAAVRHHLEDLSSDESELESSEEDDANNKDNSGLRSRKRTKREAIVGPAVDKSVPHEAVGVKPATLVPKEIPLIKKKNHVVQIKIAPKPMQSEVVDDDTTMEEVGEPAKEDLELKPYATPVGIFKKLQSLLGHNLSPYPATMANPISLPLQEKLPRKNTLKRASELFIFLLLLSLCSYRLLHLNTHGPVFLLALTCESWFTLMWFLMMNSKWNLVDHKTYPDRLIKGVRELPPVDMFVTTADVSLEPPIVTVNTVLSLLAVDYPCHKLACYVSDDGCSPITLYSLIEASKFAQLWVPFCKKYSIRVRAPFMYFSTRPEIPSGVLEDGFLHDWRRMKVVWENKDKVPNGVPHLVYVAREKRPKQAHHFKAGAMNVLTRVSGVLTNAPFMLNVDCDMFANNPQVILHAMCILLGSKEEKDSGFVQFPQIFYGGLKDDPFGNHMVIANEVGWIYGSMTEDVLTGLRIHSLGWTSAFCTPQPPAFLGCAPMGGPACLTQLKRWSTGLLEILIGNHSPCWLLSPKSLSSDNALCTSSVACGPHAPFQSFSILHYLLTVVWENKDKVPNGVPHLVYVAREKRPKQAHHFKAGAMNVLTRVSGVLTNAPFMLNVDCDMFANNPQVILHAMCILLGSKEEKDSGFVQFPQIFYGGLKDDPFGNHMVIANELNLRGIAGIQGPLSGGTGCFHRRKIIYGQPPDNKGTQGQVPEVSRQRYGRSWELLKSMVKIMSGMTEETSTFHCNSSNLEAAKEVASCRYEFDTCWGTEVGWIYGSMTEDVLTGLRIHSLGWTSAFCTPQPPAFLGCAPMGGPACLTQLKRWSTGLLEILIGNHSPLLAAVTKKLKFRQCLVYILCSMWAPRSIPEFFYSALPAYCLLSGTSFMPKVSDPWILVPTILFIFNNLYTLSEYLSCGLSFRTWWNNQRMQRITFLTASLFGSLGVLLKVLGISETIFEVTRKDQNDSDSINDVDAGRFTFDSSPLFVPATALVLLHLISLIGFLIGVQPLAFDGSESGLGEVVCSIWVLLSFIPFVKGLFGKGNFGIPWATICKAGALAFLFMHLGTKVNR</sequence>